<evidence type="ECO:0000313" key="9">
    <source>
        <dbReference type="Proteomes" id="UP001565243"/>
    </source>
</evidence>
<dbReference type="InterPro" id="IPR050147">
    <property type="entry name" value="Ser/Thr_Dehydratase"/>
</dbReference>
<evidence type="ECO:0000256" key="1">
    <source>
        <dbReference type="ARBA" id="ARBA00001933"/>
    </source>
</evidence>
<evidence type="ECO:0000256" key="6">
    <source>
        <dbReference type="ARBA" id="ARBA00049406"/>
    </source>
</evidence>
<dbReference type="PANTHER" id="PTHR48078">
    <property type="entry name" value="THREONINE DEHYDRATASE, MITOCHONDRIAL-RELATED"/>
    <property type="match status" value="1"/>
</dbReference>
<dbReference type="PANTHER" id="PTHR48078:SF2">
    <property type="entry name" value="CATABOLIC L-SERINE_THREONINE DEHYDRATASE"/>
    <property type="match status" value="1"/>
</dbReference>
<comment type="cofactor">
    <cofactor evidence="1">
        <name>pyridoxal 5'-phosphate</name>
        <dbReference type="ChEBI" id="CHEBI:597326"/>
    </cofactor>
</comment>
<dbReference type="InterPro" id="IPR036052">
    <property type="entry name" value="TrpB-like_PALP_sf"/>
</dbReference>
<evidence type="ECO:0000256" key="4">
    <source>
        <dbReference type="ARBA" id="ARBA00022898"/>
    </source>
</evidence>
<sequence length="305" mass="32244">MHLHQATPLIPSRALSLLAGRDVWLKMEAFQPPGSFKIRGIGLACQHYLHQGAERFVSSSGGNAGMAVAWAGRQLGVPVIVVVPETTSARAVELLRQENAEVIVHGASWQEANHYAQSLSGSKDAFLHPFDDPLLWQGHATMIDEVAADGCKPDVVILSVGGGGLLNGVVEGLQRNGWHDVPVIAVETEGAASFHAALQAGHTVELAAINSVAGSLGAKRVSEQSLRCAATHPIHSALVTDSQAIAACSRFLNDHRVLTEPACGASLAVIYDSHPLLAAFRKPLVIVCGGATVTAEQLWHLSEKR</sequence>
<gene>
    <name evidence="8" type="ORF">AB6T85_06415</name>
</gene>
<accession>A0ABV4E574</accession>
<protein>
    <recommendedName>
        <fullName evidence="3">L-serine ammonia-lyase</fullName>
        <ecNumber evidence="3">4.3.1.17</ecNumber>
    </recommendedName>
</protein>
<comment type="catalytic activity">
    <reaction evidence="6">
        <text>L-serine = pyruvate + NH4(+)</text>
        <dbReference type="Rhea" id="RHEA:19169"/>
        <dbReference type="ChEBI" id="CHEBI:15361"/>
        <dbReference type="ChEBI" id="CHEBI:28938"/>
        <dbReference type="ChEBI" id="CHEBI:33384"/>
        <dbReference type="EC" id="4.3.1.17"/>
    </reaction>
</comment>
<keyword evidence="4" id="KW-0663">Pyridoxal phosphate</keyword>
<dbReference type="Pfam" id="PF00291">
    <property type="entry name" value="PALP"/>
    <property type="match status" value="1"/>
</dbReference>
<evidence type="ECO:0000313" key="8">
    <source>
        <dbReference type="EMBL" id="MEY8770062.1"/>
    </source>
</evidence>
<dbReference type="InterPro" id="IPR001926">
    <property type="entry name" value="TrpB-like_PALP"/>
</dbReference>
<keyword evidence="9" id="KW-1185">Reference proteome</keyword>
<organism evidence="8 9">
    <name type="scientific">Erwinia aeris</name>
    <dbReference type="NCBI Taxonomy" id="3239803"/>
    <lineage>
        <taxon>Bacteria</taxon>
        <taxon>Pseudomonadati</taxon>
        <taxon>Pseudomonadota</taxon>
        <taxon>Gammaproteobacteria</taxon>
        <taxon>Enterobacterales</taxon>
        <taxon>Erwiniaceae</taxon>
        <taxon>Erwinia</taxon>
    </lineage>
</organism>
<evidence type="ECO:0000259" key="7">
    <source>
        <dbReference type="Pfam" id="PF00291"/>
    </source>
</evidence>
<feature type="domain" description="Tryptophan synthase beta chain-like PALP" evidence="7">
    <location>
        <begin position="5"/>
        <end position="289"/>
    </location>
</feature>
<evidence type="ECO:0000256" key="5">
    <source>
        <dbReference type="ARBA" id="ARBA00023239"/>
    </source>
</evidence>
<dbReference type="Proteomes" id="UP001565243">
    <property type="component" value="Unassembled WGS sequence"/>
</dbReference>
<name>A0ABV4E574_9GAMM</name>
<dbReference type="EMBL" id="JBGFFX010000003">
    <property type="protein sequence ID" value="MEY8770062.1"/>
    <property type="molecule type" value="Genomic_DNA"/>
</dbReference>
<comment type="similarity">
    <text evidence="2">Belongs to the serine/threonine dehydratase family.</text>
</comment>
<dbReference type="Gene3D" id="3.40.50.1100">
    <property type="match status" value="2"/>
</dbReference>
<dbReference type="EC" id="4.3.1.17" evidence="3"/>
<comment type="caution">
    <text evidence="8">The sequence shown here is derived from an EMBL/GenBank/DDBJ whole genome shotgun (WGS) entry which is preliminary data.</text>
</comment>
<evidence type="ECO:0000256" key="3">
    <source>
        <dbReference type="ARBA" id="ARBA00012093"/>
    </source>
</evidence>
<reference evidence="8 9" key="1">
    <citation type="submission" date="2024-07" db="EMBL/GenBank/DDBJ databases">
        <authorList>
            <person name="Hebao G."/>
        </authorList>
    </citation>
    <scope>NUCLEOTIDE SEQUENCE [LARGE SCALE GENOMIC DNA]</scope>
    <source>
        <strain evidence="8 9">ACCC 02193</strain>
    </source>
</reference>
<evidence type="ECO:0000256" key="2">
    <source>
        <dbReference type="ARBA" id="ARBA00010869"/>
    </source>
</evidence>
<keyword evidence="5" id="KW-0456">Lyase</keyword>
<proteinExistence type="inferred from homology"/>
<dbReference type="SUPFAM" id="SSF53686">
    <property type="entry name" value="Tryptophan synthase beta subunit-like PLP-dependent enzymes"/>
    <property type="match status" value="1"/>
</dbReference>
<dbReference type="RefSeq" id="WP_301730350.1">
    <property type="nucleotide sequence ID" value="NZ_JBGFFX010000003.1"/>
</dbReference>